<evidence type="ECO:0000313" key="1">
    <source>
        <dbReference type="EMBL" id="CAH1794463.1"/>
    </source>
</evidence>
<accession>A0A8S4PSE7</accession>
<name>A0A8S4PSE7_OWEFU</name>
<dbReference type="Proteomes" id="UP000749559">
    <property type="component" value="Unassembled WGS sequence"/>
</dbReference>
<gene>
    <name evidence="1" type="ORF">OFUS_LOCUS19151</name>
</gene>
<reference evidence="1" key="1">
    <citation type="submission" date="2022-03" db="EMBL/GenBank/DDBJ databases">
        <authorList>
            <person name="Martin C."/>
        </authorList>
    </citation>
    <scope>NUCLEOTIDE SEQUENCE</scope>
</reference>
<sequence length="111" mass="12254">KQSGKVVVNRNSPVSCQLSSIGAHIGRKTIVDKKHLFIFASQSKGLIAETRIFVENRPIEKRCCTRMAFDSAAGGSQGVDPEMAQFLQVEAQKAELQQKIGMLTDLCWDKC</sequence>
<dbReference type="AlphaFoldDB" id="A0A8S4PSE7"/>
<feature type="non-terminal residue" evidence="1">
    <location>
        <position position="111"/>
    </location>
</feature>
<keyword evidence="2" id="KW-1185">Reference proteome</keyword>
<protein>
    <submittedName>
        <fullName evidence="1">Uncharacterized protein</fullName>
    </submittedName>
</protein>
<proteinExistence type="predicted"/>
<comment type="caution">
    <text evidence="1">The sequence shown here is derived from an EMBL/GenBank/DDBJ whole genome shotgun (WGS) entry which is preliminary data.</text>
</comment>
<dbReference type="EMBL" id="CAIIXF020000009">
    <property type="protein sequence ID" value="CAH1794463.1"/>
    <property type="molecule type" value="Genomic_DNA"/>
</dbReference>
<evidence type="ECO:0000313" key="2">
    <source>
        <dbReference type="Proteomes" id="UP000749559"/>
    </source>
</evidence>
<dbReference type="OrthoDB" id="344165at2759"/>
<feature type="non-terminal residue" evidence="1">
    <location>
        <position position="1"/>
    </location>
</feature>
<organism evidence="1 2">
    <name type="scientific">Owenia fusiformis</name>
    <name type="common">Polychaete worm</name>
    <dbReference type="NCBI Taxonomy" id="6347"/>
    <lineage>
        <taxon>Eukaryota</taxon>
        <taxon>Metazoa</taxon>
        <taxon>Spiralia</taxon>
        <taxon>Lophotrochozoa</taxon>
        <taxon>Annelida</taxon>
        <taxon>Polychaeta</taxon>
        <taxon>Sedentaria</taxon>
        <taxon>Canalipalpata</taxon>
        <taxon>Sabellida</taxon>
        <taxon>Oweniida</taxon>
        <taxon>Oweniidae</taxon>
        <taxon>Owenia</taxon>
    </lineage>
</organism>